<dbReference type="InterPro" id="IPR056648">
    <property type="entry name" value="DUF7746"/>
</dbReference>
<dbReference type="Pfam" id="PF01107">
    <property type="entry name" value="MP"/>
    <property type="match status" value="1"/>
</dbReference>
<feature type="domain" description="DUF7746" evidence="1">
    <location>
        <begin position="423"/>
        <end position="499"/>
    </location>
</feature>
<sequence>MFDFISQDNIKIIEQSIALDSECHTLKLLNLQDIEQYLKKYNYLHVGCIQVAFESLTLLGINSSILAYLRDEMSREFKSSLMGIIKTSLYHGPVYFDVYPNLTLSFTYRPIFDAISLRIQIQRYNFIPGAEVIAVIYRIHYKVMNTLCPRAIMKNEPDWNTPGTTVAVHSNCLTTNISRIINWDELSIPTEWVLPRAVVPRPWFNNQVNQITQSSDGDVEYIINNMEDFTKTWIKADGLKIQSVHPPSESLHLSKGNTNSKPLEANAFAYPTNPLTDVNLIIKQNNWTNVSLQTIGNQLNRIEDHIQRSSNIDNYETSSSSSLHHDDIKPICDVKDFKLSDSQDSEFVDLLVERVKKLSVNTLGQTSAPEATSDDQSESFIQTAEASFHKIEYEPSQLRTYYKRPSPQNLLFEDDFLQNQMSYNERTIYEWNIDGLSEYQIYEIIHKILMYACICKTVGNEDDNVAKFFANGFTGAIKGWWDNVITQDQKKEIYGAVKREGTSTTLVKDVVYTLIQIILLHFVGLSPQRHERNRELL</sequence>
<accession>A0A7J7L0Z6</accession>
<proteinExistence type="predicted"/>
<evidence type="ECO:0000313" key="2">
    <source>
        <dbReference type="EMBL" id="KAF6136259.1"/>
    </source>
</evidence>
<evidence type="ECO:0000259" key="1">
    <source>
        <dbReference type="Pfam" id="PF24925"/>
    </source>
</evidence>
<dbReference type="PANTHER" id="PTHR47599:SF2">
    <property type="match status" value="1"/>
</dbReference>
<dbReference type="Proteomes" id="UP000541444">
    <property type="component" value="Unassembled WGS sequence"/>
</dbReference>
<dbReference type="InterPro" id="IPR028919">
    <property type="entry name" value="Viral_movement"/>
</dbReference>
<dbReference type="AlphaFoldDB" id="A0A7J7L0Z6"/>
<dbReference type="EMBL" id="JACGCM010002752">
    <property type="protein sequence ID" value="KAF6136259.1"/>
    <property type="molecule type" value="Genomic_DNA"/>
</dbReference>
<dbReference type="PANTHER" id="PTHR47599">
    <property type="entry name" value="CELL-TO-CELL MOVEMENT PROTEIN"/>
    <property type="match status" value="1"/>
</dbReference>
<comment type="caution">
    <text evidence="2">The sequence shown here is derived from an EMBL/GenBank/DDBJ whole genome shotgun (WGS) entry which is preliminary data.</text>
</comment>
<evidence type="ECO:0000313" key="3">
    <source>
        <dbReference type="Proteomes" id="UP000541444"/>
    </source>
</evidence>
<name>A0A7J7L0Z6_9MAGN</name>
<dbReference type="InterPro" id="IPR051596">
    <property type="entry name" value="Caulimoviridae_Movement"/>
</dbReference>
<keyword evidence="3" id="KW-1185">Reference proteome</keyword>
<dbReference type="Pfam" id="PF24925">
    <property type="entry name" value="DUF7746"/>
    <property type="match status" value="1"/>
</dbReference>
<dbReference type="OrthoDB" id="1429427at2759"/>
<gene>
    <name evidence="2" type="ORF">GIB67_042744</name>
</gene>
<reference evidence="2 3" key="1">
    <citation type="journal article" date="2020" name="IScience">
        <title>Genome Sequencing of the Endangered Kingdonia uniflora (Circaeasteraceae, Ranunculales) Reveals Potential Mechanisms of Evolutionary Specialization.</title>
        <authorList>
            <person name="Sun Y."/>
            <person name="Deng T."/>
            <person name="Zhang A."/>
            <person name="Moore M.J."/>
            <person name="Landis J.B."/>
            <person name="Lin N."/>
            <person name="Zhang H."/>
            <person name="Zhang X."/>
            <person name="Huang J."/>
            <person name="Zhang X."/>
            <person name="Sun H."/>
            <person name="Wang H."/>
        </authorList>
    </citation>
    <scope>NUCLEOTIDE SEQUENCE [LARGE SCALE GENOMIC DNA]</scope>
    <source>
        <strain evidence="2">TB1705</strain>
        <tissue evidence="2">Leaf</tissue>
    </source>
</reference>
<protein>
    <recommendedName>
        <fullName evidence="1">DUF7746 domain-containing protein</fullName>
    </recommendedName>
</protein>
<organism evidence="2 3">
    <name type="scientific">Kingdonia uniflora</name>
    <dbReference type="NCBI Taxonomy" id="39325"/>
    <lineage>
        <taxon>Eukaryota</taxon>
        <taxon>Viridiplantae</taxon>
        <taxon>Streptophyta</taxon>
        <taxon>Embryophyta</taxon>
        <taxon>Tracheophyta</taxon>
        <taxon>Spermatophyta</taxon>
        <taxon>Magnoliopsida</taxon>
        <taxon>Ranunculales</taxon>
        <taxon>Circaeasteraceae</taxon>
        <taxon>Kingdonia</taxon>
    </lineage>
</organism>